<dbReference type="EMBL" id="JABSTV010001251">
    <property type="protein sequence ID" value="KAH7951167.1"/>
    <property type="molecule type" value="Genomic_DNA"/>
</dbReference>
<reference evidence="2" key="1">
    <citation type="journal article" date="2020" name="Cell">
        <title>Large-Scale Comparative Analyses of Tick Genomes Elucidate Their Genetic Diversity and Vector Capacities.</title>
        <authorList>
            <consortium name="Tick Genome and Microbiome Consortium (TIGMIC)"/>
            <person name="Jia N."/>
            <person name="Wang J."/>
            <person name="Shi W."/>
            <person name="Du L."/>
            <person name="Sun Y."/>
            <person name="Zhan W."/>
            <person name="Jiang J.F."/>
            <person name="Wang Q."/>
            <person name="Zhang B."/>
            <person name="Ji P."/>
            <person name="Bell-Sakyi L."/>
            <person name="Cui X.M."/>
            <person name="Yuan T.T."/>
            <person name="Jiang B.G."/>
            <person name="Yang W.F."/>
            <person name="Lam T.T."/>
            <person name="Chang Q.C."/>
            <person name="Ding S.J."/>
            <person name="Wang X.J."/>
            <person name="Zhu J.G."/>
            <person name="Ruan X.D."/>
            <person name="Zhao L."/>
            <person name="Wei J.T."/>
            <person name="Ye R.Z."/>
            <person name="Que T.C."/>
            <person name="Du C.H."/>
            <person name="Zhou Y.H."/>
            <person name="Cheng J.X."/>
            <person name="Dai P.F."/>
            <person name="Guo W.B."/>
            <person name="Han X.H."/>
            <person name="Huang E.J."/>
            <person name="Li L.F."/>
            <person name="Wei W."/>
            <person name="Gao Y.C."/>
            <person name="Liu J.Z."/>
            <person name="Shao H.Z."/>
            <person name="Wang X."/>
            <person name="Wang C.C."/>
            <person name="Yang T.C."/>
            <person name="Huo Q.B."/>
            <person name="Li W."/>
            <person name="Chen H.Y."/>
            <person name="Chen S.E."/>
            <person name="Zhou L.G."/>
            <person name="Ni X.B."/>
            <person name="Tian J.H."/>
            <person name="Sheng Y."/>
            <person name="Liu T."/>
            <person name="Pan Y.S."/>
            <person name="Xia L.Y."/>
            <person name="Li J."/>
            <person name="Zhao F."/>
            <person name="Cao W.C."/>
        </authorList>
    </citation>
    <scope>NUCLEOTIDE SEQUENCE</scope>
    <source>
        <strain evidence="2">Rsan-2018</strain>
    </source>
</reference>
<name>A0A9D4PQF6_RHISA</name>
<protein>
    <recommendedName>
        <fullName evidence="4">HTH psq-type domain-containing protein</fullName>
    </recommendedName>
</protein>
<accession>A0A9D4PQF6</accession>
<comment type="caution">
    <text evidence="2">The sequence shown here is derived from an EMBL/GenBank/DDBJ whole genome shotgun (WGS) entry which is preliminary data.</text>
</comment>
<feature type="region of interest" description="Disordered" evidence="1">
    <location>
        <begin position="216"/>
        <end position="247"/>
    </location>
</feature>
<dbReference type="Gene3D" id="1.10.10.60">
    <property type="entry name" value="Homeodomain-like"/>
    <property type="match status" value="1"/>
</dbReference>
<evidence type="ECO:0000313" key="2">
    <source>
        <dbReference type="EMBL" id="KAH7951167.1"/>
    </source>
</evidence>
<dbReference type="AlphaFoldDB" id="A0A9D4PQF6"/>
<feature type="region of interest" description="Disordered" evidence="1">
    <location>
        <begin position="183"/>
        <end position="204"/>
    </location>
</feature>
<sequence>MSSARRQSFTAQQKLKIIAVAEEFGNREAGRRHDVDESCVRLRRKNKDSLQAAHRDRRSFRGPKTGAYPELEVQLVKFIEDVRSRGHAVSTEMAQVEARRLSRELGLPHGFLSHLVSCDQTTAAVSACGPTTRTMRLKCLTGNSANYFPPLINLDDEDTNLNEPFSEVFSSSVSSELPATAHSLPVDASTSSVHETDAEESESPNILNLLGLMRKPSHSSFKDTESDDGSAKATPASGSPERCLVGPRSAKRRWAAMGMILDDGSDSEPPVLEPQNRTVRPATRVARRCLDEAPSLEPQVELAGEEEESEPSASEEKSRPSPSEEESKPFASEDCLTDAALDECSAAETKPAGSNGSEDSLWPALDSCIRLDSSV</sequence>
<keyword evidence="3" id="KW-1185">Reference proteome</keyword>
<dbReference type="VEuPathDB" id="VectorBase:RSAN_036389"/>
<dbReference type="Proteomes" id="UP000821837">
    <property type="component" value="Chromosome 5"/>
</dbReference>
<proteinExistence type="predicted"/>
<dbReference type="VEuPathDB" id="VectorBase:RSAN_030119"/>
<evidence type="ECO:0008006" key="4">
    <source>
        <dbReference type="Google" id="ProtNLM"/>
    </source>
</evidence>
<evidence type="ECO:0000313" key="3">
    <source>
        <dbReference type="Proteomes" id="UP000821837"/>
    </source>
</evidence>
<evidence type="ECO:0000256" key="1">
    <source>
        <dbReference type="SAM" id="MobiDB-lite"/>
    </source>
</evidence>
<organism evidence="2 3">
    <name type="scientific">Rhipicephalus sanguineus</name>
    <name type="common">Brown dog tick</name>
    <name type="synonym">Ixodes sanguineus</name>
    <dbReference type="NCBI Taxonomy" id="34632"/>
    <lineage>
        <taxon>Eukaryota</taxon>
        <taxon>Metazoa</taxon>
        <taxon>Ecdysozoa</taxon>
        <taxon>Arthropoda</taxon>
        <taxon>Chelicerata</taxon>
        <taxon>Arachnida</taxon>
        <taxon>Acari</taxon>
        <taxon>Parasitiformes</taxon>
        <taxon>Ixodida</taxon>
        <taxon>Ixodoidea</taxon>
        <taxon>Ixodidae</taxon>
        <taxon>Rhipicephalinae</taxon>
        <taxon>Rhipicephalus</taxon>
        <taxon>Rhipicephalus</taxon>
    </lineage>
</organism>
<reference evidence="2" key="2">
    <citation type="submission" date="2021-09" db="EMBL/GenBank/DDBJ databases">
        <authorList>
            <person name="Jia N."/>
            <person name="Wang J."/>
            <person name="Shi W."/>
            <person name="Du L."/>
            <person name="Sun Y."/>
            <person name="Zhan W."/>
            <person name="Jiang J."/>
            <person name="Wang Q."/>
            <person name="Zhang B."/>
            <person name="Ji P."/>
            <person name="Sakyi L.B."/>
            <person name="Cui X."/>
            <person name="Yuan T."/>
            <person name="Jiang B."/>
            <person name="Yang W."/>
            <person name="Lam T.T.-Y."/>
            <person name="Chang Q."/>
            <person name="Ding S."/>
            <person name="Wang X."/>
            <person name="Zhu J."/>
            <person name="Ruan X."/>
            <person name="Zhao L."/>
            <person name="Wei J."/>
            <person name="Que T."/>
            <person name="Du C."/>
            <person name="Cheng J."/>
            <person name="Dai P."/>
            <person name="Han X."/>
            <person name="Huang E."/>
            <person name="Gao Y."/>
            <person name="Liu J."/>
            <person name="Shao H."/>
            <person name="Ye R."/>
            <person name="Li L."/>
            <person name="Wei W."/>
            <person name="Wang X."/>
            <person name="Wang C."/>
            <person name="Huo Q."/>
            <person name="Li W."/>
            <person name="Guo W."/>
            <person name="Chen H."/>
            <person name="Chen S."/>
            <person name="Zhou L."/>
            <person name="Zhou L."/>
            <person name="Ni X."/>
            <person name="Tian J."/>
            <person name="Zhou Y."/>
            <person name="Sheng Y."/>
            <person name="Liu T."/>
            <person name="Pan Y."/>
            <person name="Xia L."/>
            <person name="Li J."/>
            <person name="Zhao F."/>
            <person name="Cao W."/>
        </authorList>
    </citation>
    <scope>NUCLEOTIDE SEQUENCE</scope>
    <source>
        <strain evidence="2">Rsan-2018</strain>
        <tissue evidence="2">Larvae</tissue>
    </source>
</reference>
<feature type="region of interest" description="Disordered" evidence="1">
    <location>
        <begin position="290"/>
        <end position="366"/>
    </location>
</feature>
<gene>
    <name evidence="2" type="ORF">HPB52_005890</name>
</gene>